<gene>
    <name evidence="1" type="ORF">DBR06_SOUSAS9510033</name>
</gene>
<evidence type="ECO:0000313" key="2">
    <source>
        <dbReference type="Proteomes" id="UP000295264"/>
    </source>
</evidence>
<comment type="caution">
    <text evidence="1">The sequence shown here is derived from an EMBL/GenBank/DDBJ whole genome shotgun (WGS) entry which is preliminary data.</text>
</comment>
<sequence>PFFRLKSDVIPGCLNQTTLISTLPGL</sequence>
<dbReference type="AlphaFoldDB" id="A0A484GH32"/>
<proteinExistence type="predicted"/>
<feature type="non-terminal residue" evidence="1">
    <location>
        <position position="1"/>
    </location>
</feature>
<protein>
    <submittedName>
        <fullName evidence="1">Uncharacterized protein</fullName>
    </submittedName>
</protein>
<dbReference type="EMBL" id="QWLN02008726">
    <property type="protein sequence ID" value="TEA34706.1"/>
    <property type="molecule type" value="Genomic_DNA"/>
</dbReference>
<accession>A0A484GH32</accession>
<reference evidence="1 2" key="1">
    <citation type="journal article" date="2018" name="Genomics">
        <title>Molecular footprints of inshore aquatic adaptation in Indo-Pacific humpback dolphin (Sousa chinensis).</title>
        <authorList>
            <person name="Ming Y."/>
            <person name="Jian J."/>
            <person name="Yu F."/>
            <person name="Yu X."/>
            <person name="Wang J."/>
            <person name="Liu W."/>
        </authorList>
    </citation>
    <scope>NUCLEOTIDE SEQUENCE [LARGE SCALE GENOMIC DNA]</scope>
    <source>
        <strain evidence="1">MY-2018</strain>
        <tissue evidence="1">Skin</tissue>
    </source>
</reference>
<name>A0A484GH32_SOUCH</name>
<organism evidence="1 2">
    <name type="scientific">Sousa chinensis</name>
    <name type="common">Indo-pacific humpbacked dolphin</name>
    <name type="synonym">Steno chinensis</name>
    <dbReference type="NCBI Taxonomy" id="103600"/>
    <lineage>
        <taxon>Eukaryota</taxon>
        <taxon>Metazoa</taxon>
        <taxon>Chordata</taxon>
        <taxon>Craniata</taxon>
        <taxon>Vertebrata</taxon>
        <taxon>Euteleostomi</taxon>
        <taxon>Mammalia</taxon>
        <taxon>Eutheria</taxon>
        <taxon>Laurasiatheria</taxon>
        <taxon>Artiodactyla</taxon>
        <taxon>Whippomorpha</taxon>
        <taxon>Cetacea</taxon>
        <taxon>Odontoceti</taxon>
        <taxon>Delphinidae</taxon>
        <taxon>Sousa</taxon>
    </lineage>
</organism>
<dbReference type="Proteomes" id="UP000295264">
    <property type="component" value="Unassembled WGS sequence"/>
</dbReference>
<keyword evidence="2" id="KW-1185">Reference proteome</keyword>
<evidence type="ECO:0000313" key="1">
    <source>
        <dbReference type="EMBL" id="TEA34706.1"/>
    </source>
</evidence>